<feature type="non-terminal residue" evidence="1">
    <location>
        <position position="252"/>
    </location>
</feature>
<dbReference type="Gene3D" id="3.40.50.2000">
    <property type="entry name" value="Glycogen Phosphorylase B"/>
    <property type="match status" value="2"/>
</dbReference>
<dbReference type="SUPFAM" id="SSF53756">
    <property type="entry name" value="UDP-Glycosyltransferase/glycogen phosphorylase"/>
    <property type="match status" value="1"/>
</dbReference>
<dbReference type="Pfam" id="PF13692">
    <property type="entry name" value="Glyco_trans_1_4"/>
    <property type="match status" value="1"/>
</dbReference>
<proteinExistence type="predicted"/>
<dbReference type="InterPro" id="IPR050194">
    <property type="entry name" value="Glycosyltransferase_grp1"/>
</dbReference>
<dbReference type="EMBL" id="BARW01029201">
    <property type="protein sequence ID" value="GAJ06896.1"/>
    <property type="molecule type" value="Genomic_DNA"/>
</dbReference>
<feature type="non-terminal residue" evidence="1">
    <location>
        <position position="1"/>
    </location>
</feature>
<name>X1V3Y4_9ZZZZ</name>
<dbReference type="PANTHER" id="PTHR45947">
    <property type="entry name" value="SULFOQUINOVOSYL TRANSFERASE SQD2"/>
    <property type="match status" value="1"/>
</dbReference>
<evidence type="ECO:0000313" key="1">
    <source>
        <dbReference type="EMBL" id="GAJ06896.1"/>
    </source>
</evidence>
<protein>
    <submittedName>
        <fullName evidence="1">Uncharacterized protein</fullName>
    </submittedName>
</protein>
<dbReference type="AlphaFoldDB" id="X1V3Y4"/>
<organism evidence="1">
    <name type="scientific">marine sediment metagenome</name>
    <dbReference type="NCBI Taxonomy" id="412755"/>
    <lineage>
        <taxon>unclassified sequences</taxon>
        <taxon>metagenomes</taxon>
        <taxon>ecological metagenomes</taxon>
    </lineage>
</organism>
<comment type="caution">
    <text evidence="1">The sequence shown here is derived from an EMBL/GenBank/DDBJ whole genome shotgun (WGS) entry which is preliminary data.</text>
</comment>
<reference evidence="1" key="1">
    <citation type="journal article" date="2014" name="Front. Microbiol.">
        <title>High frequency of phylogenetically diverse reductive dehalogenase-homologous genes in deep subseafloor sedimentary metagenomes.</title>
        <authorList>
            <person name="Kawai M."/>
            <person name="Futagami T."/>
            <person name="Toyoda A."/>
            <person name="Takaki Y."/>
            <person name="Nishi S."/>
            <person name="Hori S."/>
            <person name="Arai W."/>
            <person name="Tsubouchi T."/>
            <person name="Morono Y."/>
            <person name="Uchiyama I."/>
            <person name="Ito T."/>
            <person name="Fujiyama A."/>
            <person name="Inagaki F."/>
            <person name="Takami H."/>
        </authorList>
    </citation>
    <scope>NUCLEOTIDE SEQUENCE</scope>
    <source>
        <strain evidence="1">Expedition CK06-06</strain>
    </source>
</reference>
<sequence length="252" mass="27831">HQTRAAFIPLLAALIARVPVRIYHNHGTPYLGYGGVLRCSLWLLEFLNCRFATHVITVSHSIRKKMIQHRIVRKSKCEVLGEGSACGIDLVEFSVEQFDKQHMVEARRELGIFLEKYVVLYIGRPFKRKGFHTLLNARQYVVGSSNECVILIAGCTAEDIVRNEGSPIKNVIALGYVKDLHSCYAACDVVVLPSWHEGFPYSLLEGAAAGKALVGSNVPGIDSAIKHNETGLLVPVGEKQALATALIRLRDD</sequence>
<dbReference type="GO" id="GO:0016758">
    <property type="term" value="F:hexosyltransferase activity"/>
    <property type="evidence" value="ECO:0007669"/>
    <property type="project" value="TreeGrafter"/>
</dbReference>
<accession>X1V3Y4</accession>
<dbReference type="PANTHER" id="PTHR45947:SF3">
    <property type="entry name" value="SULFOQUINOVOSYL TRANSFERASE SQD2"/>
    <property type="match status" value="1"/>
</dbReference>
<gene>
    <name evidence="1" type="ORF">S12H4_46986</name>
</gene>